<evidence type="ECO:0000313" key="3">
    <source>
        <dbReference type="Proteomes" id="UP000050786"/>
    </source>
</evidence>
<dbReference type="EMBL" id="CYPS01000062">
    <property type="protein sequence ID" value="CUH44950.1"/>
    <property type="molecule type" value="Genomic_DNA"/>
</dbReference>
<dbReference type="Proteomes" id="UP000050786">
    <property type="component" value="Unassembled WGS sequence"/>
</dbReference>
<keyword evidence="2" id="KW-0012">Acyltransferase</keyword>
<dbReference type="SUPFAM" id="SSF55729">
    <property type="entry name" value="Acyl-CoA N-acyltransferases (Nat)"/>
    <property type="match status" value="1"/>
</dbReference>
<keyword evidence="2" id="KW-0808">Transferase</keyword>
<evidence type="ECO:0000313" key="2">
    <source>
        <dbReference type="EMBL" id="CUH44950.1"/>
    </source>
</evidence>
<proteinExistence type="predicted"/>
<dbReference type="PANTHER" id="PTHR43415">
    <property type="entry name" value="SPERMIDINE N(1)-ACETYLTRANSFERASE"/>
    <property type="match status" value="1"/>
</dbReference>
<accession>A0A0P1E7M3</accession>
<dbReference type="PROSITE" id="PS51186">
    <property type="entry name" value="GNAT"/>
    <property type="match status" value="1"/>
</dbReference>
<name>A0A0P1E7M3_9RHOB</name>
<protein>
    <submittedName>
        <fullName evidence="2">Spermidine N(1)-acetyltransferase</fullName>
        <ecNumber evidence="2">2.3.1.57</ecNumber>
    </submittedName>
</protein>
<dbReference type="RefSeq" id="WP_058274898.1">
    <property type="nucleotide sequence ID" value="NZ_CYPS01000062.1"/>
</dbReference>
<keyword evidence="3" id="KW-1185">Reference proteome</keyword>
<dbReference type="GO" id="GO:0004145">
    <property type="term" value="F:diamine N-acetyltransferase activity"/>
    <property type="evidence" value="ECO:0007669"/>
    <property type="project" value="UniProtKB-EC"/>
</dbReference>
<dbReference type="InterPro" id="IPR000182">
    <property type="entry name" value="GNAT_dom"/>
</dbReference>
<organism evidence="2 3">
    <name type="scientific">Ruegeria atlantica</name>
    <dbReference type="NCBI Taxonomy" id="81569"/>
    <lineage>
        <taxon>Bacteria</taxon>
        <taxon>Pseudomonadati</taxon>
        <taxon>Pseudomonadota</taxon>
        <taxon>Alphaproteobacteria</taxon>
        <taxon>Rhodobacterales</taxon>
        <taxon>Roseobacteraceae</taxon>
        <taxon>Ruegeria</taxon>
    </lineage>
</organism>
<reference evidence="3" key="1">
    <citation type="submission" date="2015-09" db="EMBL/GenBank/DDBJ databases">
        <authorList>
            <person name="Rodrigo-Torres L."/>
            <person name="Arahal D.R."/>
        </authorList>
    </citation>
    <scope>NUCLEOTIDE SEQUENCE [LARGE SCALE GENOMIC DNA]</scope>
    <source>
        <strain evidence="3">CECT 4293</strain>
    </source>
</reference>
<gene>
    <name evidence="2" type="primary">speG</name>
    <name evidence="2" type="ORF">RUM4293_03859</name>
</gene>
<dbReference type="EC" id="2.3.1.57" evidence="2"/>
<dbReference type="Gene3D" id="3.40.630.30">
    <property type="match status" value="1"/>
</dbReference>
<dbReference type="AlphaFoldDB" id="A0A0P1E7M3"/>
<dbReference type="InterPro" id="IPR016181">
    <property type="entry name" value="Acyl_CoA_acyltransferase"/>
</dbReference>
<evidence type="ECO:0000259" key="1">
    <source>
        <dbReference type="PROSITE" id="PS51186"/>
    </source>
</evidence>
<dbReference type="PANTHER" id="PTHR43415:SF3">
    <property type="entry name" value="GNAT-FAMILY ACETYLTRANSFERASE"/>
    <property type="match status" value="1"/>
</dbReference>
<feature type="domain" description="N-acetyltransferase" evidence="1">
    <location>
        <begin position="1"/>
        <end position="155"/>
    </location>
</feature>
<dbReference type="Pfam" id="PF13302">
    <property type="entry name" value="Acetyltransf_3"/>
    <property type="match status" value="1"/>
</dbReference>
<sequence>MERADLDSVLSWFQDVEDLARFDRTTRVPLNTSHAEEFWRDSFTSSDASRKCWFIVESSAGEAVGLAGLESISNINRDAVVAVFVNKAMRRSGVGLRASALVLDLAFRQLGLNRITSYYREDNHHSRDLVAKIGFQIEGAMRQAWFAEGEFQDMVVVGILKSEWMVRRNVLAQELDANTIVTLGPNDCADWSWPPRIAEV</sequence>